<reference evidence="4" key="1">
    <citation type="submission" date="2020-11" db="EMBL/GenBank/DDBJ databases">
        <authorList>
            <person name="Tran Van P."/>
        </authorList>
    </citation>
    <scope>NUCLEOTIDE SEQUENCE</scope>
</reference>
<dbReference type="SUPFAM" id="SSF50978">
    <property type="entry name" value="WD40 repeat-like"/>
    <property type="match status" value="1"/>
</dbReference>
<evidence type="ECO:0000256" key="3">
    <source>
        <dbReference type="ARBA" id="ARBA00025740"/>
    </source>
</evidence>
<dbReference type="OrthoDB" id="1667587at2759"/>
<feature type="non-terminal residue" evidence="4">
    <location>
        <position position="1"/>
    </location>
</feature>
<evidence type="ECO:0000256" key="2">
    <source>
        <dbReference type="ARBA" id="ARBA00022737"/>
    </source>
</evidence>
<dbReference type="InterPro" id="IPR048720">
    <property type="entry name" value="PROPPIN"/>
</dbReference>
<evidence type="ECO:0000256" key="1">
    <source>
        <dbReference type="ARBA" id="ARBA00022574"/>
    </source>
</evidence>
<accession>A0A7R8WCF9</accession>
<dbReference type="Gene3D" id="2.130.10.10">
    <property type="entry name" value="YVTN repeat-like/Quinoprotein amine dehydrogenase"/>
    <property type="match status" value="1"/>
</dbReference>
<dbReference type="PANTHER" id="PTHR11227">
    <property type="entry name" value="WD-REPEAT PROTEIN INTERACTING WITH PHOSPHOINOSIDES WIPI -RELATED"/>
    <property type="match status" value="1"/>
</dbReference>
<protein>
    <submittedName>
        <fullName evidence="4">Uncharacterized protein</fullName>
    </submittedName>
</protein>
<comment type="similarity">
    <text evidence="3">Belongs to the WD repeat PROPPIN family.</text>
</comment>
<keyword evidence="1" id="KW-0853">WD repeat</keyword>
<proteinExistence type="inferred from homology"/>
<gene>
    <name evidence="4" type="ORF">CTOB1V02_LOCUS4486</name>
</gene>
<dbReference type="InterPro" id="IPR015943">
    <property type="entry name" value="WD40/YVTN_repeat-like_dom_sf"/>
</dbReference>
<dbReference type="InterPro" id="IPR036322">
    <property type="entry name" value="WD40_repeat_dom_sf"/>
</dbReference>
<dbReference type="AlphaFoldDB" id="A0A7R8WCF9"/>
<name>A0A7R8WCF9_9CRUS</name>
<evidence type="ECO:0000313" key="4">
    <source>
        <dbReference type="EMBL" id="CAD7226569.1"/>
    </source>
</evidence>
<dbReference type="EMBL" id="OB660864">
    <property type="protein sequence ID" value="CAD7226569.1"/>
    <property type="molecule type" value="Genomic_DNA"/>
</dbReference>
<sequence length="171" mass="18847">MEKIESVQFNQNHGLFSVCLQSGGVRLFNVDPLAEKAYIKKDVVGTVKCCSLLYRTNLIALVAGGTTPCFADNTVLIYDDHQKEFVLDASYVATASAQGTLIRVFELASKSQVVELRLPPECACICAFVNKNTVAAVCVDGTFHRYVFTEAGNCNRESFDRILDICVDDEF</sequence>
<organism evidence="4">
    <name type="scientific">Cyprideis torosa</name>
    <dbReference type="NCBI Taxonomy" id="163714"/>
    <lineage>
        <taxon>Eukaryota</taxon>
        <taxon>Metazoa</taxon>
        <taxon>Ecdysozoa</taxon>
        <taxon>Arthropoda</taxon>
        <taxon>Crustacea</taxon>
        <taxon>Oligostraca</taxon>
        <taxon>Ostracoda</taxon>
        <taxon>Podocopa</taxon>
        <taxon>Podocopida</taxon>
        <taxon>Cytherocopina</taxon>
        <taxon>Cytheroidea</taxon>
        <taxon>Cytherideidae</taxon>
        <taxon>Cyprideis</taxon>
    </lineage>
</organism>
<keyword evidence="2" id="KW-0677">Repeat</keyword>